<keyword evidence="4" id="KW-1185">Reference proteome</keyword>
<gene>
    <name evidence="3" type="ORF">BCF44_101278</name>
</gene>
<dbReference type="InterPro" id="IPR024498">
    <property type="entry name" value="DUF2786"/>
</dbReference>
<accession>A0A3E0I9H9</accession>
<feature type="domain" description="DUF2786" evidence="2">
    <location>
        <begin position="218"/>
        <end position="256"/>
    </location>
</feature>
<dbReference type="Pfam" id="PF10979">
    <property type="entry name" value="DUF2786"/>
    <property type="match status" value="1"/>
</dbReference>
<evidence type="ECO:0000313" key="4">
    <source>
        <dbReference type="Proteomes" id="UP000256269"/>
    </source>
</evidence>
<evidence type="ECO:0000256" key="1">
    <source>
        <dbReference type="SAM" id="MobiDB-lite"/>
    </source>
</evidence>
<organism evidence="3 4">
    <name type="scientific">Kutzneria buriramensis</name>
    <dbReference type="NCBI Taxonomy" id="1045776"/>
    <lineage>
        <taxon>Bacteria</taxon>
        <taxon>Bacillati</taxon>
        <taxon>Actinomycetota</taxon>
        <taxon>Actinomycetes</taxon>
        <taxon>Pseudonocardiales</taxon>
        <taxon>Pseudonocardiaceae</taxon>
        <taxon>Kutzneria</taxon>
    </lineage>
</organism>
<dbReference type="EMBL" id="QUNO01000001">
    <property type="protein sequence ID" value="REH55261.1"/>
    <property type="molecule type" value="Genomic_DNA"/>
</dbReference>
<dbReference type="AlphaFoldDB" id="A0A3E0I9H9"/>
<reference evidence="3 4" key="1">
    <citation type="submission" date="2018-08" db="EMBL/GenBank/DDBJ databases">
        <title>Genomic Encyclopedia of Archaeal and Bacterial Type Strains, Phase II (KMG-II): from individual species to whole genera.</title>
        <authorList>
            <person name="Goeker M."/>
        </authorList>
    </citation>
    <scope>NUCLEOTIDE SEQUENCE [LARGE SCALE GENOMIC DNA]</scope>
    <source>
        <strain evidence="3 4">DSM 45791</strain>
    </source>
</reference>
<comment type="caution">
    <text evidence="3">The sequence shown here is derived from an EMBL/GenBank/DDBJ whole genome shotgun (WGS) entry which is preliminary data.</text>
</comment>
<feature type="compositionally biased region" description="Basic and acidic residues" evidence="1">
    <location>
        <begin position="14"/>
        <end position="25"/>
    </location>
</feature>
<name>A0A3E0I9H9_9PSEU</name>
<proteinExistence type="predicted"/>
<sequence>MTPGPVGNLMHVGSSDRGRRAAKERARARHAQRMTDGVDARSLDANGLAARLWAAANDYSYGQRQVAAAEATALGDADDRQLGLAVAGVFHRTLNLLWPSGWLPYDLVQVIRRECDDFATALVTDVIAVDMSQHAEATLHERWRDQLRQIEARPWWPHDRQHFEQWLTRHILTKVEGLEVVIVALATLMTLPKLPLILPLPGTSTAADAATAVVVDQKVLAKVRGLLAKAESTEFPEEAEALSAKAQELMTRHAFERALLDADEHVPQTASSRRVWLDTPYVGAKAQLVAAVAAANRSRGVVYEKIGFIALIGADLDLEITELLSTSLLLQATRAMVAAGTSTASGIEARSRTYRQSFLLAYATRIGQRLRAAAQESDDLVSDDRLLPVLADREHAVEQLFEELYPSTVKKSYTVGSAAGWEAGTAAADLADIGVSRQKLTPTR</sequence>
<dbReference type="Proteomes" id="UP000256269">
    <property type="component" value="Unassembled WGS sequence"/>
</dbReference>
<evidence type="ECO:0000313" key="3">
    <source>
        <dbReference type="EMBL" id="REH55261.1"/>
    </source>
</evidence>
<feature type="region of interest" description="Disordered" evidence="1">
    <location>
        <begin position="1"/>
        <end position="35"/>
    </location>
</feature>
<protein>
    <submittedName>
        <fullName evidence="3">Uncharacterized protein DUF2786</fullName>
    </submittedName>
</protein>
<evidence type="ECO:0000259" key="2">
    <source>
        <dbReference type="Pfam" id="PF10979"/>
    </source>
</evidence>